<evidence type="ECO:0000256" key="1">
    <source>
        <dbReference type="SAM" id="MobiDB-lite"/>
    </source>
</evidence>
<feature type="domain" description="Synapsin pre-ATP-grasp" evidence="2">
    <location>
        <begin position="281"/>
        <end position="330"/>
    </location>
</feature>
<comment type="caution">
    <text evidence="4">The sequence shown here is derived from an EMBL/GenBank/DDBJ whole genome shotgun (WGS) entry which is preliminary data.</text>
</comment>
<keyword evidence="5" id="KW-1185">Reference proteome</keyword>
<dbReference type="InterPro" id="IPR020898">
    <property type="entry name" value="Synapsin_ATP-bd_dom"/>
</dbReference>
<dbReference type="SUPFAM" id="SSF56059">
    <property type="entry name" value="Glutathione synthetase ATP-binding domain-like"/>
    <property type="match status" value="1"/>
</dbReference>
<reference evidence="4" key="1">
    <citation type="journal article" date="2021" name="Cell">
        <title>Tracing the genetic footprints of vertebrate landing in non-teleost ray-finned fishes.</title>
        <authorList>
            <person name="Bi X."/>
            <person name="Wang K."/>
            <person name="Yang L."/>
            <person name="Pan H."/>
            <person name="Jiang H."/>
            <person name="Wei Q."/>
            <person name="Fang M."/>
            <person name="Yu H."/>
            <person name="Zhu C."/>
            <person name="Cai Y."/>
            <person name="He Y."/>
            <person name="Gan X."/>
            <person name="Zeng H."/>
            <person name="Yu D."/>
            <person name="Zhu Y."/>
            <person name="Jiang H."/>
            <person name="Qiu Q."/>
            <person name="Yang H."/>
            <person name="Zhang Y.E."/>
            <person name="Wang W."/>
            <person name="Zhu M."/>
            <person name="He S."/>
            <person name="Zhang G."/>
        </authorList>
    </citation>
    <scope>NUCLEOTIDE SEQUENCE</scope>
    <source>
        <strain evidence="4">Allg_001</strain>
    </source>
</reference>
<dbReference type="GO" id="GO:0030672">
    <property type="term" value="C:synaptic vesicle membrane"/>
    <property type="evidence" value="ECO:0007669"/>
    <property type="project" value="TreeGrafter"/>
</dbReference>
<dbReference type="PROSITE" id="PS00415">
    <property type="entry name" value="SYNAPSIN_1"/>
    <property type="match status" value="1"/>
</dbReference>
<feature type="domain" description="Synapsin pre-ATP-grasp" evidence="2">
    <location>
        <begin position="352"/>
        <end position="389"/>
    </location>
</feature>
<dbReference type="EMBL" id="JAAWVO010060449">
    <property type="protein sequence ID" value="MBN3322540.1"/>
    <property type="molecule type" value="Genomic_DNA"/>
</dbReference>
<evidence type="ECO:0000313" key="4">
    <source>
        <dbReference type="EMBL" id="MBN3322540.1"/>
    </source>
</evidence>
<name>A0A8J7P1Y9_ATRSP</name>
<dbReference type="PANTHER" id="PTHR10841">
    <property type="entry name" value="SYNAPSIN"/>
    <property type="match status" value="1"/>
</dbReference>
<dbReference type="InterPro" id="IPR019736">
    <property type="entry name" value="Synapsin_P_site"/>
</dbReference>
<feature type="compositionally biased region" description="Pro residues" evidence="1">
    <location>
        <begin position="28"/>
        <end position="41"/>
    </location>
</feature>
<feature type="domain" description="Synapsin ATP-binding" evidence="3">
    <location>
        <begin position="391"/>
        <end position="440"/>
    </location>
</feature>
<feature type="non-terminal residue" evidence="4">
    <location>
        <position position="1"/>
    </location>
</feature>
<evidence type="ECO:0000313" key="5">
    <source>
        <dbReference type="Proteomes" id="UP000736164"/>
    </source>
</evidence>
<organism evidence="4 5">
    <name type="scientific">Atractosteus spatula</name>
    <name type="common">Alligator gar</name>
    <name type="synonym">Lepisosteus spatula</name>
    <dbReference type="NCBI Taxonomy" id="7917"/>
    <lineage>
        <taxon>Eukaryota</taxon>
        <taxon>Metazoa</taxon>
        <taxon>Chordata</taxon>
        <taxon>Craniata</taxon>
        <taxon>Vertebrata</taxon>
        <taxon>Euteleostomi</taxon>
        <taxon>Actinopterygii</taxon>
        <taxon>Neopterygii</taxon>
        <taxon>Holostei</taxon>
        <taxon>Semionotiformes</taxon>
        <taxon>Lepisosteidae</taxon>
        <taxon>Atractosteus</taxon>
    </lineage>
</organism>
<dbReference type="SUPFAM" id="SSF52440">
    <property type="entry name" value="PreATP-grasp domain"/>
    <property type="match status" value="2"/>
</dbReference>
<dbReference type="PANTHER" id="PTHR10841:SF24">
    <property type="entry name" value="SYNAPSIN-1"/>
    <property type="match status" value="1"/>
</dbReference>
<dbReference type="InterPro" id="IPR016185">
    <property type="entry name" value="PreATP-grasp_dom_sf"/>
</dbReference>
<protein>
    <submittedName>
        <fullName evidence="4">SYN1 protein</fullName>
    </submittedName>
</protein>
<dbReference type="Proteomes" id="UP000736164">
    <property type="component" value="Unassembled WGS sequence"/>
</dbReference>
<gene>
    <name evidence="4" type="primary">Syn1</name>
    <name evidence="4" type="ORF">GTO95_0005895</name>
</gene>
<dbReference type="Pfam" id="PF10581">
    <property type="entry name" value="Synapsin_N"/>
    <property type="match status" value="1"/>
</dbReference>
<dbReference type="Pfam" id="PF02750">
    <property type="entry name" value="Synapsin_C"/>
    <property type="match status" value="1"/>
</dbReference>
<dbReference type="AlphaFoldDB" id="A0A8J7P1Y9"/>
<dbReference type="InterPro" id="IPR020897">
    <property type="entry name" value="Synapsin_pre-ATP-grasp_dom"/>
</dbReference>
<evidence type="ECO:0000259" key="3">
    <source>
        <dbReference type="Pfam" id="PF02750"/>
    </source>
</evidence>
<dbReference type="Gene3D" id="3.40.50.20">
    <property type="match status" value="1"/>
</dbReference>
<feature type="region of interest" description="Disordered" evidence="1">
    <location>
        <begin position="15"/>
        <end position="54"/>
    </location>
</feature>
<dbReference type="GO" id="GO:0007269">
    <property type="term" value="P:neurotransmitter secretion"/>
    <property type="evidence" value="ECO:0007669"/>
    <property type="project" value="TreeGrafter"/>
</dbReference>
<proteinExistence type="predicted"/>
<sequence>MNYLRRRLSDSNFMSNLPNGYMSDLQRPDPPQPSPAVSPGPPERRQSSSQSAGSGFFSSISNAVKQTTAAAAATFSEATDRATGPSRAKILLVIDDQQTDCSYLQLLQSISALDSSGMGFQDSFHHVKYPLGLRLLVCGNFRVIVLAASPPKQRSLLSILGNLLIIPIPTTVFGSLFRVTEGKELACGHALRAGSIQGACFPRGRGDCRASMLRAPCFIRSSLKLTLKNWSFDRAERGRLACLISPPCRGPCGRICNYRGHSGLELCVPGALQVLAFGSLVKFFKGKKVHGEFDIKVEQASFSEINLVAHATGSYSVDIEALRNGNKITKDQCMREEGGQLQSGRELCAGAHRSFRPDFVLVRQHAFSMAKNGDFRNIVIGLQYAGLPSVNSLHTVFNFCDKPWVFAQMTRLYKKMGPEDFPLIEQIYYPNHREMAELSTCTRQPVRQGQRGDLSAVQKLGKSEADLENLLSAAFLVIVLVLQDNGRAWRLRDSAGVFAESRLWAAGVRVWLGAPGLLRFLHSADSSGRDHTQGKWLSHRLSPVSLVSWCERGLRAPLACFETRLLTATTPVSVSAQTSGACAPQTGAQAFLALSPGLLGVSGLPRRSARDTRAGQRVKGEKVGGVWQAVRGLGVCHSRRTRLILLFPVNHHAQVPSGGEDGTRAFWDGKGKITAFSSISTPSASVPARWVSLRQTPEGFQRPCDTRERLTAEIARELTHRTVQHTESSHPMHSRPL</sequence>
<evidence type="ECO:0000259" key="2">
    <source>
        <dbReference type="Pfam" id="PF02078"/>
    </source>
</evidence>
<feature type="non-terminal residue" evidence="4">
    <location>
        <position position="737"/>
    </location>
</feature>
<dbReference type="Pfam" id="PF02078">
    <property type="entry name" value="Synapsin"/>
    <property type="match status" value="2"/>
</dbReference>
<accession>A0A8J7P1Y9</accession>